<dbReference type="PANTHER" id="PTHR37214:SF2">
    <property type="entry name" value="CYTOMEGALOVIRUS UL139 PROTEIN"/>
    <property type="match status" value="1"/>
</dbReference>
<gene>
    <name evidence="2" type="ORF">CFC21_087214</name>
</gene>
<evidence type="ECO:0000256" key="1">
    <source>
        <dbReference type="SAM" id="Coils"/>
    </source>
</evidence>
<feature type="coiled-coil region" evidence="1">
    <location>
        <begin position="133"/>
        <end position="182"/>
    </location>
</feature>
<comment type="caution">
    <text evidence="2">The sequence shown here is derived from an EMBL/GenBank/DDBJ whole genome shotgun (WGS) entry which is preliminary data.</text>
</comment>
<reference evidence="2" key="2">
    <citation type="submission" date="2020-03" db="EMBL/GenBank/DDBJ databases">
        <title>The second near-complete assembly of the hexaploid bread wheat (Triticum aestivum) genome.</title>
        <authorList>
            <person name="Zimin A.V."/>
            <person name="Puiu D."/>
            <person name="Shumante A."/>
            <person name="Alonge M."/>
            <person name="Salzberg S.L."/>
        </authorList>
    </citation>
    <scope>NUCLEOTIDE SEQUENCE</scope>
    <source>
        <tissue evidence="2">Leaf</tissue>
    </source>
</reference>
<protein>
    <submittedName>
        <fullName evidence="2">Uncharacterized protein</fullName>
    </submittedName>
</protein>
<keyword evidence="1" id="KW-0175">Coiled coil</keyword>
<dbReference type="Proteomes" id="UP000815260">
    <property type="component" value="Chromosome 6B"/>
</dbReference>
<dbReference type="OrthoDB" id="783071at2759"/>
<name>A0A9R1IGR5_WHEAT</name>
<reference evidence="2" key="1">
    <citation type="journal article" date="2017" name="Gigascience">
        <title>The first near-complete assembly of the hexaploid bread wheat genome, Triticum aestivum.</title>
        <authorList>
            <person name="Zimin A.V."/>
            <person name="Puiu D."/>
            <person name="Hall R."/>
            <person name="Kingan S."/>
            <person name="Clavijo B.J."/>
            <person name="Salzberg S.L."/>
        </authorList>
    </citation>
    <scope>NUCLEOTIDE SEQUENCE</scope>
    <source>
        <tissue evidence="2">Leaf</tissue>
    </source>
</reference>
<dbReference type="EMBL" id="CM022227">
    <property type="protein sequence ID" value="KAF7083421.1"/>
    <property type="molecule type" value="Genomic_DNA"/>
</dbReference>
<accession>A0A9R1IGR5</accession>
<sequence>MELSSAFEERVRQMEDARNHCMSRLQAEKEILAAKSRLLAAKVAAARRLERRRLLLERRSADLASRALAARAGIEATHARRLAVARDISSTNGEIEEAQRAEEWDRFYESKRKEMEEFRAMSQQFEAGTRQEVQRLKASVSQLQAALQELQSSGLHSDDAGIGAAEARKADLMAKKAKLDETLAAARQFRALLRQQLQKAFASQVRDQKAAQN</sequence>
<dbReference type="Pfam" id="PF12507">
    <property type="entry name" value="HCMV_UL139"/>
    <property type="match status" value="1"/>
</dbReference>
<evidence type="ECO:0000313" key="2">
    <source>
        <dbReference type="EMBL" id="KAF7083421.1"/>
    </source>
</evidence>
<dbReference type="AlphaFoldDB" id="A0A9R1IGR5"/>
<organism evidence="2">
    <name type="scientific">Triticum aestivum</name>
    <name type="common">Wheat</name>
    <dbReference type="NCBI Taxonomy" id="4565"/>
    <lineage>
        <taxon>Eukaryota</taxon>
        <taxon>Viridiplantae</taxon>
        <taxon>Streptophyta</taxon>
        <taxon>Embryophyta</taxon>
        <taxon>Tracheophyta</taxon>
        <taxon>Spermatophyta</taxon>
        <taxon>Magnoliopsida</taxon>
        <taxon>Liliopsida</taxon>
        <taxon>Poales</taxon>
        <taxon>Poaceae</taxon>
        <taxon>BOP clade</taxon>
        <taxon>Pooideae</taxon>
        <taxon>Triticodae</taxon>
        <taxon>Triticeae</taxon>
        <taxon>Triticinae</taxon>
        <taxon>Triticum</taxon>
    </lineage>
</organism>
<dbReference type="PANTHER" id="PTHR37214">
    <property type="entry name" value="CYTOMEGALOVIRUS UL139 PROTEIN"/>
    <property type="match status" value="1"/>
</dbReference>
<proteinExistence type="predicted"/>
<dbReference type="InterPro" id="IPR021042">
    <property type="entry name" value="Herpes_UL139_cytomegalovirus"/>
</dbReference>